<reference evidence="2 3" key="1">
    <citation type="journal article" date="2019" name="Nat. Ecol. Evol.">
        <title>Megaphylogeny resolves global patterns of mushroom evolution.</title>
        <authorList>
            <person name="Varga T."/>
            <person name="Krizsan K."/>
            <person name="Foldi C."/>
            <person name="Dima B."/>
            <person name="Sanchez-Garcia M."/>
            <person name="Sanchez-Ramirez S."/>
            <person name="Szollosi G.J."/>
            <person name="Szarkandi J.G."/>
            <person name="Papp V."/>
            <person name="Albert L."/>
            <person name="Andreopoulos W."/>
            <person name="Angelini C."/>
            <person name="Antonin V."/>
            <person name="Barry K.W."/>
            <person name="Bougher N.L."/>
            <person name="Buchanan P."/>
            <person name="Buyck B."/>
            <person name="Bense V."/>
            <person name="Catcheside P."/>
            <person name="Chovatia M."/>
            <person name="Cooper J."/>
            <person name="Damon W."/>
            <person name="Desjardin D."/>
            <person name="Finy P."/>
            <person name="Geml J."/>
            <person name="Haridas S."/>
            <person name="Hughes K."/>
            <person name="Justo A."/>
            <person name="Karasinski D."/>
            <person name="Kautmanova I."/>
            <person name="Kiss B."/>
            <person name="Kocsube S."/>
            <person name="Kotiranta H."/>
            <person name="LaButti K.M."/>
            <person name="Lechner B.E."/>
            <person name="Liimatainen K."/>
            <person name="Lipzen A."/>
            <person name="Lukacs Z."/>
            <person name="Mihaltcheva S."/>
            <person name="Morgado L.N."/>
            <person name="Niskanen T."/>
            <person name="Noordeloos M.E."/>
            <person name="Ohm R.A."/>
            <person name="Ortiz-Santana B."/>
            <person name="Ovrebo C."/>
            <person name="Racz N."/>
            <person name="Riley R."/>
            <person name="Savchenko A."/>
            <person name="Shiryaev A."/>
            <person name="Soop K."/>
            <person name="Spirin V."/>
            <person name="Szebenyi C."/>
            <person name="Tomsovsky M."/>
            <person name="Tulloss R.E."/>
            <person name="Uehling J."/>
            <person name="Grigoriev I.V."/>
            <person name="Vagvolgyi C."/>
            <person name="Papp T."/>
            <person name="Martin F.M."/>
            <person name="Miettinen O."/>
            <person name="Hibbett D.S."/>
            <person name="Nagy L.G."/>
        </authorList>
    </citation>
    <scope>NUCLEOTIDE SEQUENCE [LARGE SCALE GENOMIC DNA]</scope>
    <source>
        <strain evidence="2 3">CBS 166.37</strain>
    </source>
</reference>
<name>A0A5C3LL40_9AGAR</name>
<dbReference type="Proteomes" id="UP000308652">
    <property type="component" value="Unassembled WGS sequence"/>
</dbReference>
<evidence type="ECO:0000259" key="1">
    <source>
        <dbReference type="Pfam" id="PF00646"/>
    </source>
</evidence>
<keyword evidence="3" id="KW-1185">Reference proteome</keyword>
<evidence type="ECO:0000313" key="3">
    <source>
        <dbReference type="Proteomes" id="UP000308652"/>
    </source>
</evidence>
<sequence>MAHHLNLIPNNTVPYDIVLIIVDNSDLPTRIACSQVNKEWASLLRGPVFGPHLTVTANQFSNLLTVISDSSSLFNNVLQYTKGLTVIDNDGALKTEDMIALCTPHVIEVFSGTLSLELYGPMTFTSFTSFTKFVCFFPALDSLSLSNVRWKENSSTVYTDIPMQGHDRGCKSLRMCLELSRAQIITVLLWSLVNNITVDVRVLKIDLTFMPENDHLLRTTSFDNLRTLQLSNINPLLNITNNTLISVLHEQIKSITLEHLTLTIFAYNKSHLERLPWWTISTILTDRKEYSSLKRLEIVVLDVECPSFHEGIERFLQQRLGPFVAKQMLSIKFHESF</sequence>
<gene>
    <name evidence="2" type="ORF">BDQ12DRAFT_772904</name>
</gene>
<feature type="domain" description="F-box" evidence="1">
    <location>
        <begin position="14"/>
        <end position="49"/>
    </location>
</feature>
<dbReference type="Pfam" id="PF00646">
    <property type="entry name" value="F-box"/>
    <property type="match status" value="1"/>
</dbReference>
<protein>
    <recommendedName>
        <fullName evidence="1">F-box domain-containing protein</fullName>
    </recommendedName>
</protein>
<organism evidence="2 3">
    <name type="scientific">Crucibulum laeve</name>
    <dbReference type="NCBI Taxonomy" id="68775"/>
    <lineage>
        <taxon>Eukaryota</taxon>
        <taxon>Fungi</taxon>
        <taxon>Dikarya</taxon>
        <taxon>Basidiomycota</taxon>
        <taxon>Agaricomycotina</taxon>
        <taxon>Agaricomycetes</taxon>
        <taxon>Agaricomycetidae</taxon>
        <taxon>Agaricales</taxon>
        <taxon>Agaricineae</taxon>
        <taxon>Nidulariaceae</taxon>
        <taxon>Crucibulum</taxon>
    </lineage>
</organism>
<proteinExistence type="predicted"/>
<dbReference type="InterPro" id="IPR001810">
    <property type="entry name" value="F-box_dom"/>
</dbReference>
<accession>A0A5C3LL40</accession>
<evidence type="ECO:0000313" key="2">
    <source>
        <dbReference type="EMBL" id="TFK32616.1"/>
    </source>
</evidence>
<dbReference type="EMBL" id="ML213669">
    <property type="protein sequence ID" value="TFK32616.1"/>
    <property type="molecule type" value="Genomic_DNA"/>
</dbReference>
<dbReference type="AlphaFoldDB" id="A0A5C3LL40"/>